<dbReference type="GO" id="GO:0016788">
    <property type="term" value="F:hydrolase activity, acting on ester bonds"/>
    <property type="evidence" value="ECO:0007669"/>
    <property type="project" value="UniProtKB-ARBA"/>
</dbReference>
<dbReference type="Gene3D" id="3.40.50.1110">
    <property type="entry name" value="SGNH hydrolase"/>
    <property type="match status" value="1"/>
</dbReference>
<feature type="chain" id="PRO_5021952238" description="SGNH hydrolase-type esterase domain-containing protein" evidence="1">
    <location>
        <begin position="21"/>
        <end position="256"/>
    </location>
</feature>
<keyword evidence="1" id="KW-0732">Signal</keyword>
<dbReference type="InterPro" id="IPR036514">
    <property type="entry name" value="SGNH_hydro_sf"/>
</dbReference>
<feature type="signal peptide" evidence="1">
    <location>
        <begin position="1"/>
        <end position="20"/>
    </location>
</feature>
<evidence type="ECO:0000259" key="2">
    <source>
        <dbReference type="Pfam" id="PF13472"/>
    </source>
</evidence>
<dbReference type="SUPFAM" id="SSF52266">
    <property type="entry name" value="SGNH hydrolase"/>
    <property type="match status" value="1"/>
</dbReference>
<dbReference type="AlphaFoldDB" id="A0A517SP61"/>
<reference evidence="3 4" key="1">
    <citation type="submission" date="2019-02" db="EMBL/GenBank/DDBJ databases">
        <title>Deep-cultivation of Planctomycetes and their phenomic and genomic characterization uncovers novel biology.</title>
        <authorList>
            <person name="Wiegand S."/>
            <person name="Jogler M."/>
            <person name="Boedeker C."/>
            <person name="Pinto D."/>
            <person name="Vollmers J."/>
            <person name="Rivas-Marin E."/>
            <person name="Kohn T."/>
            <person name="Peeters S.H."/>
            <person name="Heuer A."/>
            <person name="Rast P."/>
            <person name="Oberbeckmann S."/>
            <person name="Bunk B."/>
            <person name="Jeske O."/>
            <person name="Meyerdierks A."/>
            <person name="Storesund J.E."/>
            <person name="Kallscheuer N."/>
            <person name="Luecker S."/>
            <person name="Lage O.M."/>
            <person name="Pohl T."/>
            <person name="Merkel B.J."/>
            <person name="Hornburger P."/>
            <person name="Mueller R.-W."/>
            <person name="Bruemmer F."/>
            <person name="Labrenz M."/>
            <person name="Spormann A.M."/>
            <person name="Op den Camp H."/>
            <person name="Overmann J."/>
            <person name="Amann R."/>
            <person name="Jetten M.S.M."/>
            <person name="Mascher T."/>
            <person name="Medema M.H."/>
            <person name="Devos D.P."/>
            <person name="Kaster A.-K."/>
            <person name="Ovreas L."/>
            <person name="Rohde M."/>
            <person name="Galperin M.Y."/>
            <person name="Jogler C."/>
        </authorList>
    </citation>
    <scope>NUCLEOTIDE SEQUENCE [LARGE SCALE GENOMIC DNA]</scope>
    <source>
        <strain evidence="3 4">SV_7m_r</strain>
    </source>
</reference>
<dbReference type="EMBL" id="CP036272">
    <property type="protein sequence ID" value="QDT57915.1"/>
    <property type="molecule type" value="Genomic_DNA"/>
</dbReference>
<dbReference type="RefSeq" id="WP_419187977.1">
    <property type="nucleotide sequence ID" value="NZ_CP036272.1"/>
</dbReference>
<proteinExistence type="predicted"/>
<evidence type="ECO:0000256" key="1">
    <source>
        <dbReference type="SAM" id="SignalP"/>
    </source>
</evidence>
<accession>A0A517SP61</accession>
<keyword evidence="4" id="KW-1185">Reference proteome</keyword>
<protein>
    <recommendedName>
        <fullName evidence="2">SGNH hydrolase-type esterase domain-containing protein</fullName>
    </recommendedName>
</protein>
<evidence type="ECO:0000313" key="4">
    <source>
        <dbReference type="Proteomes" id="UP000315003"/>
    </source>
</evidence>
<dbReference type="Pfam" id="PF13472">
    <property type="entry name" value="Lipase_GDSL_2"/>
    <property type="match status" value="1"/>
</dbReference>
<organism evidence="3 4">
    <name type="scientific">Stieleria bergensis</name>
    <dbReference type="NCBI Taxonomy" id="2528025"/>
    <lineage>
        <taxon>Bacteria</taxon>
        <taxon>Pseudomonadati</taxon>
        <taxon>Planctomycetota</taxon>
        <taxon>Planctomycetia</taxon>
        <taxon>Pirellulales</taxon>
        <taxon>Pirellulaceae</taxon>
        <taxon>Stieleria</taxon>
    </lineage>
</organism>
<dbReference type="Proteomes" id="UP000315003">
    <property type="component" value="Chromosome"/>
</dbReference>
<sequence length="256" mass="28930" precursor="true">MRFALTLLVTTCWLATTTLAQDANRQGRPSSNDVCDQPTNALIKRFEKAAIKRWSKDIAAFDKLNANQKDNPDAVLFIGSSSIRRWDTMATDMTPYQTIRRGYGGAKYSDMAVFAKQIVQPHQYRAIVMFVGNGIVGSDDDLSIDEVECLTRHIIEQSQQHQSSAPFFIIEITPCKKRFDVWPTIRQANARLRKVALTTPGTHFIPTAGNFLDTNTQPRSELFVDDQLHLNPDGYKLWSRLIKRRLADVLGTPDEA</sequence>
<gene>
    <name evidence="3" type="ORF">SV7mr_04010</name>
</gene>
<feature type="domain" description="SGNH hydrolase-type esterase" evidence="2">
    <location>
        <begin position="85"/>
        <end position="237"/>
    </location>
</feature>
<name>A0A517SP61_9BACT</name>
<dbReference type="InterPro" id="IPR013830">
    <property type="entry name" value="SGNH_hydro"/>
</dbReference>
<evidence type="ECO:0000313" key="3">
    <source>
        <dbReference type="EMBL" id="QDT57915.1"/>
    </source>
</evidence>